<dbReference type="Proteomes" id="UP000008851">
    <property type="component" value="Chromosome"/>
</dbReference>
<gene>
    <name evidence="1" type="ORF">XOC_3400</name>
</gene>
<name>G7TCX7_XANOB</name>
<dbReference type="HOGENOM" id="CLU_3067645_0_0_6"/>
<proteinExistence type="predicted"/>
<dbReference type="EMBL" id="CP003057">
    <property type="protein sequence ID" value="AEQ97494.1"/>
    <property type="molecule type" value="Genomic_DNA"/>
</dbReference>
<organism evidence="1 2">
    <name type="scientific">Xanthomonas oryzae pv. oryzicola (strain BLS256)</name>
    <dbReference type="NCBI Taxonomy" id="383407"/>
    <lineage>
        <taxon>Bacteria</taxon>
        <taxon>Pseudomonadati</taxon>
        <taxon>Pseudomonadota</taxon>
        <taxon>Gammaproteobacteria</taxon>
        <taxon>Lysobacterales</taxon>
        <taxon>Lysobacteraceae</taxon>
        <taxon>Xanthomonas</taxon>
    </lineage>
</organism>
<reference evidence="1 2" key="1">
    <citation type="journal article" date="2011" name="J. Bacteriol.">
        <title>Two new complete genome sequences offer insight into host and tissue specificity of plant pathogenic Xanthomonas spp.</title>
        <authorList>
            <person name="Bogdanove A.J."/>
            <person name="Koebnik R."/>
            <person name="Lu H."/>
            <person name="Furutani A."/>
            <person name="Angiuoli S.V."/>
            <person name="Patil P.B."/>
            <person name="Van Sluys M.A."/>
            <person name="Ryan R.P."/>
            <person name="Meyer D.F."/>
            <person name="Han S.W."/>
            <person name="Aparna G."/>
            <person name="Rajaram M."/>
            <person name="Delcher A.L."/>
            <person name="Phillippy A.M."/>
            <person name="Puiu D."/>
            <person name="Schatz M.C."/>
            <person name="Shumway M."/>
            <person name="Sommer D.D."/>
            <person name="Trapnell C."/>
            <person name="Benahmed F."/>
            <person name="Dimitrov G."/>
            <person name="Madupu R."/>
            <person name="Radune D."/>
            <person name="Sullivan S."/>
            <person name="Jha G."/>
            <person name="Ishihara H."/>
            <person name="Lee S.W."/>
            <person name="Pandey A."/>
            <person name="Sharma V."/>
            <person name="Sriariyanun M."/>
            <person name="Szurek B."/>
            <person name="Vera-Cruz C.M."/>
            <person name="Dorman K.S."/>
            <person name="Ronald P.C."/>
            <person name="Verdier V."/>
            <person name="Dow J.M."/>
            <person name="Sonti R.V."/>
            <person name="Tsuge S."/>
            <person name="Brendel V.P."/>
            <person name="Rabinowicz P.D."/>
            <person name="Leach J.E."/>
            <person name="White F.F."/>
            <person name="Salzberg S.L."/>
        </authorList>
    </citation>
    <scope>NUCLEOTIDE SEQUENCE [LARGE SCALE GENOMIC DNA]</scope>
    <source>
        <strain evidence="1 2">BLS256</strain>
    </source>
</reference>
<evidence type="ECO:0000313" key="1">
    <source>
        <dbReference type="EMBL" id="AEQ97494.1"/>
    </source>
</evidence>
<protein>
    <submittedName>
        <fullName evidence="1">Uncharacterized protein</fullName>
    </submittedName>
</protein>
<dbReference type="KEGG" id="xor:XOC_3400"/>
<accession>G7TCX7</accession>
<dbReference type="AlphaFoldDB" id="G7TCX7"/>
<evidence type="ECO:0000313" key="2">
    <source>
        <dbReference type="Proteomes" id="UP000008851"/>
    </source>
</evidence>
<sequence length="53" mass="6011">MVIASIEAMNNRRSEERDNGDIDGFLWILVAKQTTQQTSDKRLARADRSDPCS</sequence>